<dbReference type="Gene3D" id="3.40.50.720">
    <property type="entry name" value="NAD(P)-binding Rossmann-like Domain"/>
    <property type="match status" value="1"/>
</dbReference>
<accession>A0A9N7UTU9</accession>
<comment type="caution">
    <text evidence="3">The sequence shown here is derived from an EMBL/GenBank/DDBJ whole genome shotgun (WGS) entry which is preliminary data.</text>
</comment>
<proteinExistence type="inferred from homology"/>
<keyword evidence="4" id="KW-1185">Reference proteome</keyword>
<dbReference type="Proteomes" id="UP001153269">
    <property type="component" value="Unassembled WGS sequence"/>
</dbReference>
<sequence length="133" mass="14740">MGALLKNNIRNCAFLHSPHQPVYTATKHGVIGFTRAMADASTQGNYGVRINVLCPAFVDTPLLHSVEHEDNMGKFVKFKDDFKRSMHKFGVLQPSLIAEGMMKLIMDSSLNGAVMKITCSKGIHFHTYEPMSA</sequence>
<evidence type="ECO:0008006" key="5">
    <source>
        <dbReference type="Google" id="ProtNLM"/>
    </source>
</evidence>
<gene>
    <name evidence="3" type="ORF">PLEPLA_LOCUS24307</name>
</gene>
<organism evidence="3 4">
    <name type="scientific">Pleuronectes platessa</name>
    <name type="common">European plaice</name>
    <dbReference type="NCBI Taxonomy" id="8262"/>
    <lineage>
        <taxon>Eukaryota</taxon>
        <taxon>Metazoa</taxon>
        <taxon>Chordata</taxon>
        <taxon>Craniata</taxon>
        <taxon>Vertebrata</taxon>
        <taxon>Euteleostomi</taxon>
        <taxon>Actinopterygii</taxon>
        <taxon>Neopterygii</taxon>
        <taxon>Teleostei</taxon>
        <taxon>Neoteleostei</taxon>
        <taxon>Acanthomorphata</taxon>
        <taxon>Carangaria</taxon>
        <taxon>Pleuronectiformes</taxon>
        <taxon>Pleuronectoidei</taxon>
        <taxon>Pleuronectidae</taxon>
        <taxon>Pleuronectes</taxon>
    </lineage>
</organism>
<dbReference type="InterPro" id="IPR036291">
    <property type="entry name" value="NAD(P)-bd_dom_sf"/>
</dbReference>
<dbReference type="InterPro" id="IPR002347">
    <property type="entry name" value="SDR_fam"/>
</dbReference>
<dbReference type="GO" id="GO:0016616">
    <property type="term" value="F:oxidoreductase activity, acting on the CH-OH group of donors, NAD or NADP as acceptor"/>
    <property type="evidence" value="ECO:0007669"/>
    <property type="project" value="TreeGrafter"/>
</dbReference>
<protein>
    <recommendedName>
        <fullName evidence="5">15-hydroxyprostaglandin dehydrogenase</fullName>
    </recommendedName>
</protein>
<dbReference type="PRINTS" id="PR00081">
    <property type="entry name" value="GDHRDH"/>
</dbReference>
<evidence type="ECO:0000256" key="2">
    <source>
        <dbReference type="ARBA" id="ARBA00023002"/>
    </source>
</evidence>
<dbReference type="SUPFAM" id="SSF51735">
    <property type="entry name" value="NAD(P)-binding Rossmann-fold domains"/>
    <property type="match status" value="1"/>
</dbReference>
<evidence type="ECO:0000256" key="1">
    <source>
        <dbReference type="ARBA" id="ARBA00006484"/>
    </source>
</evidence>
<dbReference type="GO" id="GO:0005737">
    <property type="term" value="C:cytoplasm"/>
    <property type="evidence" value="ECO:0007669"/>
    <property type="project" value="TreeGrafter"/>
</dbReference>
<evidence type="ECO:0000313" key="3">
    <source>
        <dbReference type="EMBL" id="CAB1436273.1"/>
    </source>
</evidence>
<dbReference type="EMBL" id="CADEAL010001875">
    <property type="protein sequence ID" value="CAB1436273.1"/>
    <property type="molecule type" value="Genomic_DNA"/>
</dbReference>
<reference evidence="3" key="1">
    <citation type="submission" date="2020-03" db="EMBL/GenBank/DDBJ databases">
        <authorList>
            <person name="Weist P."/>
        </authorList>
    </citation>
    <scope>NUCLEOTIDE SEQUENCE</scope>
</reference>
<comment type="similarity">
    <text evidence="1">Belongs to the short-chain dehydrogenases/reductases (SDR) family.</text>
</comment>
<dbReference type="PANTHER" id="PTHR44229:SF2">
    <property type="entry name" value="15-HYDROXYPROSTAGLANDIN DEHYDROGENASE"/>
    <property type="match status" value="1"/>
</dbReference>
<dbReference type="PANTHER" id="PTHR44229">
    <property type="entry name" value="15-HYDROXYPROSTAGLANDIN DEHYDROGENASE [NAD(+)]"/>
    <property type="match status" value="1"/>
</dbReference>
<name>A0A9N7UTU9_PLEPL</name>
<evidence type="ECO:0000313" key="4">
    <source>
        <dbReference type="Proteomes" id="UP001153269"/>
    </source>
</evidence>
<dbReference type="Pfam" id="PF00106">
    <property type="entry name" value="adh_short"/>
    <property type="match status" value="1"/>
</dbReference>
<dbReference type="AlphaFoldDB" id="A0A9N7UTU9"/>
<keyword evidence="2" id="KW-0560">Oxidoreductase</keyword>